<dbReference type="EMBL" id="LT960612">
    <property type="protein sequence ID" value="SON52414.1"/>
    <property type="molecule type" value="Genomic_DNA"/>
</dbReference>
<dbReference type="RefSeq" id="WP_231897988.1">
    <property type="nucleotide sequence ID" value="NZ_LT960612.1"/>
</dbReference>
<evidence type="ECO:0008006" key="4">
    <source>
        <dbReference type="Google" id="ProtNLM"/>
    </source>
</evidence>
<evidence type="ECO:0000256" key="1">
    <source>
        <dbReference type="SAM" id="Phobius"/>
    </source>
</evidence>
<accession>A0A2N8ZKJ3</accession>
<gene>
    <name evidence="2" type="ORF">VTAP4600_B0803</name>
</gene>
<dbReference type="KEGG" id="vta:B0803"/>
<evidence type="ECO:0000313" key="3">
    <source>
        <dbReference type="Proteomes" id="UP000235828"/>
    </source>
</evidence>
<dbReference type="Proteomes" id="UP000235828">
    <property type="component" value="Chromosome B"/>
</dbReference>
<evidence type="ECO:0000313" key="2">
    <source>
        <dbReference type="EMBL" id="SON52414.1"/>
    </source>
</evidence>
<proteinExistence type="predicted"/>
<keyword evidence="1" id="KW-1133">Transmembrane helix</keyword>
<reference evidence="2 3" key="1">
    <citation type="submission" date="2017-10" db="EMBL/GenBank/DDBJ databases">
        <authorList>
            <person name="Banno H."/>
            <person name="Chua N.-H."/>
        </authorList>
    </citation>
    <scope>NUCLEOTIDE SEQUENCE [LARGE SCALE GENOMIC DNA]</scope>
    <source>
        <strain evidence="2">Vibrio tapetis CECT4600</strain>
    </source>
</reference>
<organism evidence="2 3">
    <name type="scientific">Vibrio tapetis subsp. tapetis</name>
    <dbReference type="NCBI Taxonomy" id="1671868"/>
    <lineage>
        <taxon>Bacteria</taxon>
        <taxon>Pseudomonadati</taxon>
        <taxon>Pseudomonadota</taxon>
        <taxon>Gammaproteobacteria</taxon>
        <taxon>Vibrionales</taxon>
        <taxon>Vibrionaceae</taxon>
        <taxon>Vibrio</taxon>
    </lineage>
</organism>
<keyword evidence="1" id="KW-0472">Membrane</keyword>
<dbReference type="Pfam" id="PF14316">
    <property type="entry name" value="DUF4381"/>
    <property type="match status" value="1"/>
</dbReference>
<name>A0A2N8ZKJ3_9VIBR</name>
<keyword evidence="1" id="KW-0812">Transmembrane</keyword>
<dbReference type="InterPro" id="IPR025489">
    <property type="entry name" value="DUF4381"/>
</dbReference>
<keyword evidence="3" id="KW-1185">Reference proteome</keyword>
<sequence length="163" mass="18662">MAVNNPQPNMETPPLPLESLRLPLEPSAWPLAWGWWLLIFTTVGLVFALIYALYRREQKLRAKTQALRQFSSSTSVMEAHNLMRQAAMSYFPRQHIASLTGKSWYQFLDQQLNQPTFVTKQARWDTALYQSGEEDPALIADAKQWIVQALPPKPRQNQGATHA</sequence>
<dbReference type="AlphaFoldDB" id="A0A2N8ZKJ3"/>
<protein>
    <recommendedName>
        <fullName evidence="4">DUF4381 domain-containing protein</fullName>
    </recommendedName>
</protein>
<feature type="transmembrane region" description="Helical" evidence="1">
    <location>
        <begin position="33"/>
        <end position="54"/>
    </location>
</feature>